<evidence type="ECO:0000313" key="2">
    <source>
        <dbReference type="Proteomes" id="UP000285405"/>
    </source>
</evidence>
<evidence type="ECO:0000313" key="1">
    <source>
        <dbReference type="EMBL" id="RKF54514.1"/>
    </source>
</evidence>
<dbReference type="EMBL" id="MCBR01021094">
    <property type="protein sequence ID" value="RKF54514.1"/>
    <property type="molecule type" value="Genomic_DNA"/>
</dbReference>
<accession>A0A420HAP3</accession>
<name>A0A420HAP3_9PEZI</name>
<comment type="caution">
    <text evidence="1">The sequence shown here is derived from an EMBL/GenBank/DDBJ whole genome shotgun (WGS) entry which is preliminary data.</text>
</comment>
<organism evidence="1 2">
    <name type="scientific">Golovinomyces cichoracearum</name>
    <dbReference type="NCBI Taxonomy" id="62708"/>
    <lineage>
        <taxon>Eukaryota</taxon>
        <taxon>Fungi</taxon>
        <taxon>Dikarya</taxon>
        <taxon>Ascomycota</taxon>
        <taxon>Pezizomycotina</taxon>
        <taxon>Leotiomycetes</taxon>
        <taxon>Erysiphales</taxon>
        <taxon>Erysiphaceae</taxon>
        <taxon>Golovinomyces</taxon>
    </lineage>
</organism>
<dbReference type="AlphaFoldDB" id="A0A420HAP3"/>
<sequence>MPGITSLDGAANVVKTTLDNQSLPETCESSSIDHLNAPRIGKHEELRQRLYANIFGVQGPALITEVSEDSGSQKGVSGSD</sequence>
<gene>
    <name evidence="1" type="ORF">GcC1_210052</name>
</gene>
<proteinExistence type="predicted"/>
<reference evidence="1 2" key="1">
    <citation type="journal article" date="2018" name="BMC Genomics">
        <title>Comparative genome analyses reveal sequence features reflecting distinct modes of host-adaptation between dicot and monocot powdery mildew.</title>
        <authorList>
            <person name="Wu Y."/>
            <person name="Ma X."/>
            <person name="Pan Z."/>
            <person name="Kale S.D."/>
            <person name="Song Y."/>
            <person name="King H."/>
            <person name="Zhang Q."/>
            <person name="Presley C."/>
            <person name="Deng X."/>
            <person name="Wei C.I."/>
            <person name="Xiao S."/>
        </authorList>
    </citation>
    <scope>NUCLEOTIDE SEQUENCE [LARGE SCALE GENOMIC DNA]</scope>
    <source>
        <strain evidence="1">UCSC1</strain>
    </source>
</reference>
<protein>
    <submittedName>
        <fullName evidence="1">Uncharacterized protein</fullName>
    </submittedName>
</protein>
<dbReference type="Proteomes" id="UP000285405">
    <property type="component" value="Unassembled WGS sequence"/>
</dbReference>